<keyword evidence="2 6" id="KW-0540">Nuclease</keyword>
<keyword evidence="10" id="KW-1185">Reference proteome</keyword>
<dbReference type="Pfam" id="PF00825">
    <property type="entry name" value="Ribonuclease_P"/>
    <property type="match status" value="1"/>
</dbReference>
<gene>
    <name evidence="6 9" type="primary">rnpA</name>
    <name evidence="9" type="ORF">GmarT_39010</name>
</gene>
<name>A0ABX5YQL0_9PLAN</name>
<dbReference type="Proteomes" id="UP000322887">
    <property type="component" value="Chromosome"/>
</dbReference>
<dbReference type="NCBIfam" id="TIGR00188">
    <property type="entry name" value="rnpA"/>
    <property type="match status" value="1"/>
</dbReference>
<sequence length="134" mass="15206">MTGSQDNARREPSTVKPFGFPSEHRIRSQQDFDAIYAAKQRAGDQNLLLFAIRNELPCTRLGVSVSKKNGNAIQRARKKRLLREAFRLIRSQLPAGLDLIAIPRADLDGDLKGYQKSLKYLSQKLKRRLEQQSG</sequence>
<dbReference type="HAMAP" id="MF_00227">
    <property type="entry name" value="RNase_P"/>
    <property type="match status" value="1"/>
</dbReference>
<dbReference type="SUPFAM" id="SSF54211">
    <property type="entry name" value="Ribosomal protein S5 domain 2-like"/>
    <property type="match status" value="1"/>
</dbReference>
<evidence type="ECO:0000256" key="6">
    <source>
        <dbReference type="HAMAP-Rule" id="MF_00227"/>
    </source>
</evidence>
<dbReference type="GO" id="GO:0004526">
    <property type="term" value="F:ribonuclease P activity"/>
    <property type="evidence" value="ECO:0007669"/>
    <property type="project" value="UniProtKB-EC"/>
</dbReference>
<organism evidence="9 10">
    <name type="scientific">Gimesia maris</name>
    <dbReference type="NCBI Taxonomy" id="122"/>
    <lineage>
        <taxon>Bacteria</taxon>
        <taxon>Pseudomonadati</taxon>
        <taxon>Planctomycetota</taxon>
        <taxon>Planctomycetia</taxon>
        <taxon>Planctomycetales</taxon>
        <taxon>Planctomycetaceae</taxon>
        <taxon>Gimesia</taxon>
    </lineage>
</organism>
<comment type="function">
    <text evidence="6">RNaseP catalyzes the removal of the 5'-leader sequence from pre-tRNA to produce the mature 5'-terminus. It can also cleave other RNA substrates such as 4.5S RNA. The protein component plays an auxiliary but essential role in vivo by binding to the 5'-leader sequence and broadening the substrate specificity of the ribozyme.</text>
</comment>
<dbReference type="PANTHER" id="PTHR33992">
    <property type="entry name" value="RIBONUCLEASE P PROTEIN COMPONENT"/>
    <property type="match status" value="1"/>
</dbReference>
<dbReference type="InterPro" id="IPR020568">
    <property type="entry name" value="Ribosomal_Su5_D2-typ_SF"/>
</dbReference>
<keyword evidence="5 6" id="KW-0694">RNA-binding</keyword>
<feature type="region of interest" description="Disordered" evidence="8">
    <location>
        <begin position="1"/>
        <end position="22"/>
    </location>
</feature>
<comment type="subunit">
    <text evidence="6">Consists of a catalytic RNA component (M1 or rnpB) and a protein subunit.</text>
</comment>
<comment type="catalytic activity">
    <reaction evidence="6">
        <text>Endonucleolytic cleavage of RNA, removing 5'-extranucleotides from tRNA precursor.</text>
        <dbReference type="EC" id="3.1.26.5"/>
    </reaction>
</comment>
<dbReference type="GeneID" id="98648393"/>
<dbReference type="InterPro" id="IPR000100">
    <property type="entry name" value="RNase_P"/>
</dbReference>
<comment type="similarity">
    <text evidence="6">Belongs to the RnpA family.</text>
</comment>
<evidence type="ECO:0000256" key="5">
    <source>
        <dbReference type="ARBA" id="ARBA00022884"/>
    </source>
</evidence>
<dbReference type="Gene3D" id="3.30.230.10">
    <property type="match status" value="1"/>
</dbReference>
<accession>A0ABX5YQL0</accession>
<reference evidence="9 10" key="1">
    <citation type="submission" date="2019-08" db="EMBL/GenBank/DDBJ databases">
        <title>Deep-cultivation of Planctomycetes and their phenomic and genomic characterization uncovers novel biology.</title>
        <authorList>
            <person name="Wiegand S."/>
            <person name="Jogler M."/>
            <person name="Boedeker C."/>
            <person name="Pinto D."/>
            <person name="Vollmers J."/>
            <person name="Rivas-Marin E."/>
            <person name="Kohn T."/>
            <person name="Peeters S.H."/>
            <person name="Heuer A."/>
            <person name="Rast P."/>
            <person name="Oberbeckmann S."/>
            <person name="Bunk B."/>
            <person name="Jeske O."/>
            <person name="Meyerdierks A."/>
            <person name="Storesund J.E."/>
            <person name="Kallscheuer N."/>
            <person name="Luecker S."/>
            <person name="Lage O.M."/>
            <person name="Pohl T."/>
            <person name="Merkel B.J."/>
            <person name="Hornburger P."/>
            <person name="Mueller R.-W."/>
            <person name="Bruemmer F."/>
            <person name="Labrenz M."/>
            <person name="Spormann A.M."/>
            <person name="Op den Camp H."/>
            <person name="Overmann J."/>
            <person name="Amann R."/>
            <person name="Jetten M.S.M."/>
            <person name="Mascher T."/>
            <person name="Medema M.H."/>
            <person name="Devos D.P."/>
            <person name="Kaster A.-K."/>
            <person name="Ovreas L."/>
            <person name="Rohde M."/>
            <person name="Galperin M.Y."/>
            <person name="Jogler C."/>
        </authorList>
    </citation>
    <scope>NUCLEOTIDE SEQUENCE [LARGE SCALE GENOMIC DNA]</scope>
    <source>
        <strain evidence="9 10">DSM 8797</strain>
    </source>
</reference>
<evidence type="ECO:0000256" key="1">
    <source>
        <dbReference type="ARBA" id="ARBA00022694"/>
    </source>
</evidence>
<keyword evidence="4 6" id="KW-0378">Hydrolase</keyword>
<evidence type="ECO:0000256" key="8">
    <source>
        <dbReference type="SAM" id="MobiDB-lite"/>
    </source>
</evidence>
<dbReference type="PANTHER" id="PTHR33992:SF1">
    <property type="entry name" value="RIBONUCLEASE P PROTEIN COMPONENT"/>
    <property type="match status" value="1"/>
</dbReference>
<protein>
    <recommendedName>
        <fullName evidence="6 7">Ribonuclease P protein component</fullName>
        <shortName evidence="6">RNase P protein</shortName>
        <shortName evidence="6">RNaseP protein</shortName>
        <ecNumber evidence="6 7">3.1.26.5</ecNumber>
    </recommendedName>
    <alternativeName>
        <fullName evidence="6">Protein C5</fullName>
    </alternativeName>
</protein>
<proteinExistence type="inferred from homology"/>
<dbReference type="EMBL" id="CP042910">
    <property type="protein sequence ID" value="QEG18016.1"/>
    <property type="molecule type" value="Genomic_DNA"/>
</dbReference>
<evidence type="ECO:0000256" key="4">
    <source>
        <dbReference type="ARBA" id="ARBA00022801"/>
    </source>
</evidence>
<evidence type="ECO:0000313" key="9">
    <source>
        <dbReference type="EMBL" id="QEG18016.1"/>
    </source>
</evidence>
<evidence type="ECO:0000256" key="3">
    <source>
        <dbReference type="ARBA" id="ARBA00022759"/>
    </source>
</evidence>
<dbReference type="InterPro" id="IPR014721">
    <property type="entry name" value="Ribsml_uS5_D2-typ_fold_subgr"/>
</dbReference>
<evidence type="ECO:0000256" key="7">
    <source>
        <dbReference type="NCBIfam" id="TIGR00188"/>
    </source>
</evidence>
<keyword evidence="1 6" id="KW-0819">tRNA processing</keyword>
<dbReference type="EC" id="3.1.26.5" evidence="6 7"/>
<dbReference type="RefSeq" id="WP_002646294.1">
    <property type="nucleotide sequence ID" value="NZ_CAXBMG010000067.1"/>
</dbReference>
<keyword evidence="3 6" id="KW-0255">Endonuclease</keyword>
<evidence type="ECO:0000313" key="10">
    <source>
        <dbReference type="Proteomes" id="UP000322887"/>
    </source>
</evidence>
<evidence type="ECO:0000256" key="2">
    <source>
        <dbReference type="ARBA" id="ARBA00022722"/>
    </source>
</evidence>